<evidence type="ECO:0000259" key="3">
    <source>
        <dbReference type="Pfam" id="PF00087"/>
    </source>
</evidence>
<evidence type="ECO:0000256" key="2">
    <source>
        <dbReference type="SAM" id="SignalP"/>
    </source>
</evidence>
<protein>
    <submittedName>
        <fullName evidence="5 6">Uncharacterized protein LOC106074093</fullName>
    </submittedName>
</protein>
<sequence>MGGNLLRAFFWVWLQQLAAHNIMSHSVMYNTSLSCLTCYNGQPSVDCVTFVNASEIPVEICGQHQPFCKVRRLHTEDKLTSLERGCDDQCTPGCTDTGLYLECFSCCSESLCNADNLAKSIHNAELFIPWTIQKLIVSVVFIIKYI</sequence>
<evidence type="ECO:0000313" key="6">
    <source>
        <dbReference type="RefSeq" id="XP_055877699.1"/>
    </source>
</evidence>
<dbReference type="PANTHER" id="PTHR16983">
    <property type="entry name" value="UPAR/LY6 DOMAIN-CONTAINING PROTEIN"/>
    <property type="match status" value="1"/>
</dbReference>
<dbReference type="Pfam" id="PF00087">
    <property type="entry name" value="Toxin_TOLIP"/>
    <property type="match status" value="1"/>
</dbReference>
<keyword evidence="1 2" id="KW-0732">Signal</keyword>
<dbReference type="RefSeq" id="XP_055877699.1">
    <property type="nucleotide sequence ID" value="XM_056021724.1"/>
</dbReference>
<accession>A0A9W2ZRV3</accession>
<evidence type="ECO:0000313" key="4">
    <source>
        <dbReference type="Proteomes" id="UP001165740"/>
    </source>
</evidence>
<dbReference type="AlphaFoldDB" id="A0A9W2ZRV3"/>
<dbReference type="PROSITE" id="PS51257">
    <property type="entry name" value="PROKAR_LIPOPROTEIN"/>
    <property type="match status" value="1"/>
</dbReference>
<name>A0A9W2ZRV3_BIOGL</name>
<gene>
    <name evidence="5 6" type="primary">LOC106074093</name>
</gene>
<evidence type="ECO:0000256" key="1">
    <source>
        <dbReference type="ARBA" id="ARBA00022729"/>
    </source>
</evidence>
<proteinExistence type="predicted"/>
<reference evidence="5 6" key="1">
    <citation type="submission" date="2025-04" db="UniProtKB">
        <authorList>
            <consortium name="RefSeq"/>
        </authorList>
    </citation>
    <scope>IDENTIFICATION</scope>
</reference>
<keyword evidence="4" id="KW-1185">Reference proteome</keyword>
<dbReference type="CDD" id="cd00117">
    <property type="entry name" value="TFP"/>
    <property type="match status" value="1"/>
</dbReference>
<dbReference type="InterPro" id="IPR035076">
    <property type="entry name" value="Toxin/TOLIP"/>
</dbReference>
<dbReference type="OrthoDB" id="6102346at2759"/>
<dbReference type="OMA" id="CISMENT"/>
<feature type="signal peptide" evidence="2">
    <location>
        <begin position="1"/>
        <end position="19"/>
    </location>
</feature>
<feature type="domain" description="Snake toxin/toxin-like" evidence="3">
    <location>
        <begin position="33"/>
        <end position="113"/>
    </location>
</feature>
<dbReference type="SUPFAM" id="SSF57302">
    <property type="entry name" value="Snake toxin-like"/>
    <property type="match status" value="1"/>
</dbReference>
<dbReference type="RefSeq" id="XP_055877698.1">
    <property type="nucleotide sequence ID" value="XM_056021723.1"/>
</dbReference>
<dbReference type="GeneID" id="106074093"/>
<dbReference type="InterPro" id="IPR051110">
    <property type="entry name" value="Ly-6/neurotoxin-like_GPI-ap"/>
</dbReference>
<evidence type="ECO:0000313" key="5">
    <source>
        <dbReference type="RefSeq" id="XP_055877698.1"/>
    </source>
</evidence>
<feature type="chain" id="PRO_5044702665" evidence="2">
    <location>
        <begin position="20"/>
        <end position="146"/>
    </location>
</feature>
<dbReference type="InterPro" id="IPR045860">
    <property type="entry name" value="Snake_toxin-like_sf"/>
</dbReference>
<dbReference type="Proteomes" id="UP001165740">
    <property type="component" value="Chromosome 2"/>
</dbReference>
<organism evidence="4 6">
    <name type="scientific">Biomphalaria glabrata</name>
    <name type="common">Bloodfluke planorb</name>
    <name type="synonym">Freshwater snail</name>
    <dbReference type="NCBI Taxonomy" id="6526"/>
    <lineage>
        <taxon>Eukaryota</taxon>
        <taxon>Metazoa</taxon>
        <taxon>Spiralia</taxon>
        <taxon>Lophotrochozoa</taxon>
        <taxon>Mollusca</taxon>
        <taxon>Gastropoda</taxon>
        <taxon>Heterobranchia</taxon>
        <taxon>Euthyneura</taxon>
        <taxon>Panpulmonata</taxon>
        <taxon>Hygrophila</taxon>
        <taxon>Lymnaeoidea</taxon>
        <taxon>Planorbidae</taxon>
        <taxon>Biomphalaria</taxon>
    </lineage>
</organism>
<dbReference type="PANTHER" id="PTHR16983:SF10">
    <property type="entry name" value="PROTEIN QUIVER"/>
    <property type="match status" value="1"/>
</dbReference>